<dbReference type="SUPFAM" id="SSF56672">
    <property type="entry name" value="DNA/RNA polymerases"/>
    <property type="match status" value="1"/>
</dbReference>
<gene>
    <name evidence="1" type="ORF">O3P69_008495</name>
</gene>
<reference evidence="1 2" key="1">
    <citation type="submission" date="2023-03" db="EMBL/GenBank/DDBJ databases">
        <title>High-quality genome of Scylla paramamosain provides insights in environmental adaptation.</title>
        <authorList>
            <person name="Zhang L."/>
        </authorList>
    </citation>
    <scope>NUCLEOTIDE SEQUENCE [LARGE SCALE GENOMIC DNA]</scope>
    <source>
        <strain evidence="1">LZ_2023a</strain>
        <tissue evidence="1">Muscle</tissue>
    </source>
</reference>
<dbReference type="Proteomes" id="UP001487740">
    <property type="component" value="Unassembled WGS sequence"/>
</dbReference>
<keyword evidence="2" id="KW-1185">Reference proteome</keyword>
<dbReference type="InterPro" id="IPR043502">
    <property type="entry name" value="DNA/RNA_pol_sf"/>
</dbReference>
<dbReference type="AlphaFoldDB" id="A0AAW0SLX8"/>
<dbReference type="PANTHER" id="PTHR47331">
    <property type="entry name" value="PHD-TYPE DOMAIN-CONTAINING PROTEIN"/>
    <property type="match status" value="1"/>
</dbReference>
<accession>A0AAW0SLX8</accession>
<sequence length="254" mass="28938">MRATSTLKTQEIDLVAVSVGTRKRRTVKIPRTLVIKHLPASLATAAASNEEVRSWDHLKGVTPCKTPLNVELLIGLDVPHAFIPLEARVAPKDRDALHFLWWKGGWRQEPNTYRMTVHLFGGVWSPSFAGYALQRTFDDYGPHFSEEVRKARRSFYVADLLLSVPSLSRATGMTHHLQQLLNKGGFRLTKWICNKKEVLETVPKLERMTGMREVVVKDDKLPTERALGILWDLEEDQLAVRIQIPPRPETKRGF</sequence>
<dbReference type="EMBL" id="JARAKH010000049">
    <property type="protein sequence ID" value="KAK8375786.1"/>
    <property type="molecule type" value="Genomic_DNA"/>
</dbReference>
<evidence type="ECO:0000313" key="1">
    <source>
        <dbReference type="EMBL" id="KAK8375786.1"/>
    </source>
</evidence>
<name>A0AAW0SLX8_SCYPA</name>
<organism evidence="1 2">
    <name type="scientific">Scylla paramamosain</name>
    <name type="common">Mud crab</name>
    <dbReference type="NCBI Taxonomy" id="85552"/>
    <lineage>
        <taxon>Eukaryota</taxon>
        <taxon>Metazoa</taxon>
        <taxon>Ecdysozoa</taxon>
        <taxon>Arthropoda</taxon>
        <taxon>Crustacea</taxon>
        <taxon>Multicrustacea</taxon>
        <taxon>Malacostraca</taxon>
        <taxon>Eumalacostraca</taxon>
        <taxon>Eucarida</taxon>
        <taxon>Decapoda</taxon>
        <taxon>Pleocyemata</taxon>
        <taxon>Brachyura</taxon>
        <taxon>Eubrachyura</taxon>
        <taxon>Portunoidea</taxon>
        <taxon>Portunidae</taxon>
        <taxon>Portuninae</taxon>
        <taxon>Scylla</taxon>
    </lineage>
</organism>
<protein>
    <submittedName>
        <fullName evidence="1">Uncharacterized protein</fullName>
    </submittedName>
</protein>
<comment type="caution">
    <text evidence="1">The sequence shown here is derived from an EMBL/GenBank/DDBJ whole genome shotgun (WGS) entry which is preliminary data.</text>
</comment>
<dbReference type="GO" id="GO:0071897">
    <property type="term" value="P:DNA biosynthetic process"/>
    <property type="evidence" value="ECO:0007669"/>
    <property type="project" value="UniProtKB-ARBA"/>
</dbReference>
<evidence type="ECO:0000313" key="2">
    <source>
        <dbReference type="Proteomes" id="UP001487740"/>
    </source>
</evidence>
<proteinExistence type="predicted"/>